<gene>
    <name evidence="2" type="ORF">AMJ44_10110</name>
</gene>
<proteinExistence type="predicted"/>
<dbReference type="Gene3D" id="3.30.460.10">
    <property type="entry name" value="Beta Polymerase, domain 2"/>
    <property type="match status" value="1"/>
</dbReference>
<comment type="caution">
    <text evidence="2">The sequence shown here is derived from an EMBL/GenBank/DDBJ whole genome shotgun (WGS) entry which is preliminary data.</text>
</comment>
<dbReference type="InterPro" id="IPR043519">
    <property type="entry name" value="NT_sf"/>
</dbReference>
<dbReference type="EMBL" id="LIZX01000115">
    <property type="protein sequence ID" value="KPJ65456.1"/>
    <property type="molecule type" value="Genomic_DNA"/>
</dbReference>
<feature type="domain" description="Polymerase beta nucleotidyltransferase" evidence="1">
    <location>
        <begin position="6"/>
        <end position="105"/>
    </location>
</feature>
<dbReference type="InterPro" id="IPR052930">
    <property type="entry name" value="TA_antitoxin_MntA"/>
</dbReference>
<dbReference type="PANTHER" id="PTHR43852:SF4">
    <property type="entry name" value="NUCLEOTIDYLTRANSFERASE"/>
    <property type="match status" value="1"/>
</dbReference>
<dbReference type="Proteomes" id="UP000051861">
    <property type="component" value="Unassembled WGS sequence"/>
</dbReference>
<reference evidence="2 3" key="1">
    <citation type="journal article" date="2015" name="Microbiome">
        <title>Genomic resolution of linkages in carbon, nitrogen, and sulfur cycling among widespread estuary sediment bacteria.</title>
        <authorList>
            <person name="Baker B.J."/>
            <person name="Lazar C.S."/>
            <person name="Teske A.P."/>
            <person name="Dick G.J."/>
        </authorList>
    </citation>
    <scope>NUCLEOTIDE SEQUENCE [LARGE SCALE GENOMIC DNA]</scope>
    <source>
        <strain evidence="2">DG_54_3</strain>
    </source>
</reference>
<dbReference type="InterPro" id="IPR041633">
    <property type="entry name" value="Polbeta"/>
</dbReference>
<organism evidence="2 3">
    <name type="scientific">candidate division WOR-1 bacterium DG_54_3</name>
    <dbReference type="NCBI Taxonomy" id="1703775"/>
    <lineage>
        <taxon>Bacteria</taxon>
        <taxon>Bacillati</taxon>
        <taxon>Saganbacteria</taxon>
    </lineage>
</organism>
<dbReference type="PANTHER" id="PTHR43852">
    <property type="entry name" value="NUCLEOTIDYLTRANSFERASE"/>
    <property type="match status" value="1"/>
</dbReference>
<dbReference type="AlphaFoldDB" id="A0A0S7XSN5"/>
<name>A0A0S7XSN5_UNCSA</name>
<sequence>MLGAKEKIEKIAGKYGLQIIYAFGSRAKEALDVVEGRMASFSSTPSDLDIGVKPERHLTVEEKVGIAIFFEDLFDLPRVDVVVLPEAPVSLAVEIVTGEILYAGDSTYEAEYQLYIMRMAADVLPYEQEKQKMILGV</sequence>
<protein>
    <recommendedName>
        <fullName evidence="1">Polymerase beta nucleotidyltransferase domain-containing protein</fullName>
    </recommendedName>
</protein>
<evidence type="ECO:0000313" key="2">
    <source>
        <dbReference type="EMBL" id="KPJ65456.1"/>
    </source>
</evidence>
<accession>A0A0S7XSN5</accession>
<evidence type="ECO:0000313" key="3">
    <source>
        <dbReference type="Proteomes" id="UP000051861"/>
    </source>
</evidence>
<dbReference type="Pfam" id="PF18765">
    <property type="entry name" value="Polbeta"/>
    <property type="match status" value="1"/>
</dbReference>
<dbReference type="SUPFAM" id="SSF81301">
    <property type="entry name" value="Nucleotidyltransferase"/>
    <property type="match status" value="1"/>
</dbReference>
<evidence type="ECO:0000259" key="1">
    <source>
        <dbReference type="Pfam" id="PF18765"/>
    </source>
</evidence>